<dbReference type="EMBL" id="JBJKFK010000188">
    <property type="protein sequence ID" value="KAL3318942.1"/>
    <property type="molecule type" value="Genomic_DNA"/>
</dbReference>
<evidence type="ECO:0000313" key="2">
    <source>
        <dbReference type="Proteomes" id="UP001626550"/>
    </source>
</evidence>
<organism evidence="1 2">
    <name type="scientific">Cichlidogyrus casuarinus</name>
    <dbReference type="NCBI Taxonomy" id="1844966"/>
    <lineage>
        <taxon>Eukaryota</taxon>
        <taxon>Metazoa</taxon>
        <taxon>Spiralia</taxon>
        <taxon>Lophotrochozoa</taxon>
        <taxon>Platyhelminthes</taxon>
        <taxon>Monogenea</taxon>
        <taxon>Monopisthocotylea</taxon>
        <taxon>Dactylogyridea</taxon>
        <taxon>Ancyrocephalidae</taxon>
        <taxon>Cichlidogyrus</taxon>
    </lineage>
</organism>
<dbReference type="Proteomes" id="UP001626550">
    <property type="component" value="Unassembled WGS sequence"/>
</dbReference>
<sequence length="131" mass="14959">MHQSVVKYGVDNRLQLLDGSHVETVAYLQVVHWAAPTEEDFQNYVDSFVDQAEAEYRQNYQYNSISQLEAFSETDPPFLPVFAFDSLQLDDSDEEDYDTAVHTMQEHMTADSTTETTAIASETDEFYAHSS</sequence>
<gene>
    <name evidence="1" type="ORF">Ciccas_002395</name>
</gene>
<accession>A0ABD2QHZ8</accession>
<dbReference type="AlphaFoldDB" id="A0ABD2QHZ8"/>
<proteinExistence type="predicted"/>
<name>A0ABD2QHZ8_9PLAT</name>
<reference evidence="1 2" key="1">
    <citation type="submission" date="2024-11" db="EMBL/GenBank/DDBJ databases">
        <title>Adaptive evolution of stress response genes in parasites aligns with host niche diversity.</title>
        <authorList>
            <person name="Hahn C."/>
            <person name="Resl P."/>
        </authorList>
    </citation>
    <scope>NUCLEOTIDE SEQUENCE [LARGE SCALE GENOMIC DNA]</scope>
    <source>
        <strain evidence="1">EGGRZ-B1_66</strain>
        <tissue evidence="1">Body</tissue>
    </source>
</reference>
<protein>
    <submittedName>
        <fullName evidence="1">Uncharacterized protein</fullName>
    </submittedName>
</protein>
<keyword evidence="2" id="KW-1185">Reference proteome</keyword>
<evidence type="ECO:0000313" key="1">
    <source>
        <dbReference type="EMBL" id="KAL3318942.1"/>
    </source>
</evidence>
<comment type="caution">
    <text evidence="1">The sequence shown here is derived from an EMBL/GenBank/DDBJ whole genome shotgun (WGS) entry which is preliminary data.</text>
</comment>